<dbReference type="OrthoDB" id="69053at2759"/>
<keyword evidence="4" id="KW-0112">Calmodulin-binding</keyword>
<gene>
    <name evidence="8" type="primary">Aste57867_21309</name>
    <name evidence="7" type="ORF">As57867_021240</name>
    <name evidence="8" type="ORF">ASTE57867_21309</name>
</gene>
<evidence type="ECO:0000313" key="7">
    <source>
        <dbReference type="EMBL" id="KAF0686915.1"/>
    </source>
</evidence>
<feature type="region of interest" description="Disordered" evidence="5">
    <location>
        <begin position="268"/>
        <end position="291"/>
    </location>
</feature>
<dbReference type="SUPFAM" id="SSF55781">
    <property type="entry name" value="GAF domain-like"/>
    <property type="match status" value="1"/>
</dbReference>
<proteinExistence type="predicted"/>
<evidence type="ECO:0000313" key="8">
    <source>
        <dbReference type="EMBL" id="VFT97981.1"/>
    </source>
</evidence>
<evidence type="ECO:0000256" key="1">
    <source>
        <dbReference type="ARBA" id="ARBA00004496"/>
    </source>
</evidence>
<evidence type="ECO:0000256" key="3">
    <source>
        <dbReference type="ARBA" id="ARBA00022737"/>
    </source>
</evidence>
<dbReference type="InterPro" id="IPR051185">
    <property type="entry name" value="ASPM"/>
</dbReference>
<dbReference type="PROSITE" id="PS50096">
    <property type="entry name" value="IQ"/>
    <property type="match status" value="4"/>
</dbReference>
<dbReference type="InterPro" id="IPR003018">
    <property type="entry name" value="GAF"/>
</dbReference>
<dbReference type="InterPro" id="IPR029016">
    <property type="entry name" value="GAF-like_dom_sf"/>
</dbReference>
<dbReference type="GO" id="GO:0005516">
    <property type="term" value="F:calmodulin binding"/>
    <property type="evidence" value="ECO:0007669"/>
    <property type="project" value="UniProtKB-KW"/>
</dbReference>
<dbReference type="CDD" id="cd23767">
    <property type="entry name" value="IQCD"/>
    <property type="match status" value="1"/>
</dbReference>
<dbReference type="Pfam" id="PF13185">
    <property type="entry name" value="GAF_2"/>
    <property type="match status" value="1"/>
</dbReference>
<dbReference type="Gene3D" id="3.30.450.40">
    <property type="match status" value="1"/>
</dbReference>
<feature type="domain" description="GAF" evidence="6">
    <location>
        <begin position="47"/>
        <end position="225"/>
    </location>
</feature>
<dbReference type="EMBL" id="VJMH01006967">
    <property type="protein sequence ID" value="KAF0686915.1"/>
    <property type="molecule type" value="Genomic_DNA"/>
</dbReference>
<dbReference type="PANTHER" id="PTHR22706">
    <property type="entry name" value="ASSEMBLY FACTOR FOR SPINDLE MICROTUBULES"/>
    <property type="match status" value="1"/>
</dbReference>
<feature type="compositionally biased region" description="Polar residues" evidence="5">
    <location>
        <begin position="547"/>
        <end position="556"/>
    </location>
</feature>
<keyword evidence="2" id="KW-0963">Cytoplasm</keyword>
<dbReference type="GO" id="GO:0005737">
    <property type="term" value="C:cytoplasm"/>
    <property type="evidence" value="ECO:0007669"/>
    <property type="project" value="UniProtKB-SubCell"/>
</dbReference>
<evidence type="ECO:0000259" key="6">
    <source>
        <dbReference type="SMART" id="SM00065"/>
    </source>
</evidence>
<dbReference type="SMART" id="SM00065">
    <property type="entry name" value="GAF"/>
    <property type="match status" value="1"/>
</dbReference>
<name>A0A485LHS8_9STRA</name>
<dbReference type="GO" id="GO:0000922">
    <property type="term" value="C:spindle pole"/>
    <property type="evidence" value="ECO:0007669"/>
    <property type="project" value="TreeGrafter"/>
</dbReference>
<dbReference type="AlphaFoldDB" id="A0A485LHS8"/>
<dbReference type="Pfam" id="PF00612">
    <property type="entry name" value="IQ"/>
    <property type="match status" value="3"/>
</dbReference>
<dbReference type="Gene3D" id="1.20.5.190">
    <property type="match status" value="2"/>
</dbReference>
<evidence type="ECO:0000256" key="2">
    <source>
        <dbReference type="ARBA" id="ARBA00022490"/>
    </source>
</evidence>
<keyword evidence="3" id="KW-0677">Repeat</keyword>
<dbReference type="GO" id="GO:0000278">
    <property type="term" value="P:mitotic cell cycle"/>
    <property type="evidence" value="ECO:0007669"/>
    <property type="project" value="TreeGrafter"/>
</dbReference>
<dbReference type="GO" id="GO:0051295">
    <property type="term" value="P:establishment of meiotic spindle localization"/>
    <property type="evidence" value="ECO:0007669"/>
    <property type="project" value="TreeGrafter"/>
</dbReference>
<keyword evidence="9" id="KW-1185">Reference proteome</keyword>
<dbReference type="Proteomes" id="UP000332933">
    <property type="component" value="Unassembled WGS sequence"/>
</dbReference>
<dbReference type="EMBL" id="CAADRA010006993">
    <property type="protein sequence ID" value="VFT97981.1"/>
    <property type="molecule type" value="Genomic_DNA"/>
</dbReference>
<protein>
    <submittedName>
        <fullName evidence="8">Aste57867_21309 protein</fullName>
    </submittedName>
</protein>
<comment type="subcellular location">
    <subcellularLocation>
        <location evidence="1">Cytoplasm</location>
    </subcellularLocation>
</comment>
<dbReference type="SMART" id="SM00015">
    <property type="entry name" value="IQ"/>
    <property type="match status" value="4"/>
</dbReference>
<evidence type="ECO:0000256" key="4">
    <source>
        <dbReference type="ARBA" id="ARBA00022860"/>
    </source>
</evidence>
<dbReference type="GO" id="GO:0007051">
    <property type="term" value="P:spindle organization"/>
    <property type="evidence" value="ECO:0007669"/>
    <property type="project" value="TreeGrafter"/>
</dbReference>
<evidence type="ECO:0000313" key="9">
    <source>
        <dbReference type="Proteomes" id="UP000332933"/>
    </source>
</evidence>
<accession>A0A485LHS8</accession>
<reference evidence="7" key="2">
    <citation type="submission" date="2019-06" db="EMBL/GenBank/DDBJ databases">
        <title>Genomics analysis of Aphanomyces spp. identifies a new class of oomycete effector associated with host adaptation.</title>
        <authorList>
            <person name="Gaulin E."/>
        </authorList>
    </citation>
    <scope>NUCLEOTIDE SEQUENCE</scope>
    <source>
        <strain evidence="7">CBS 578.67</strain>
    </source>
</reference>
<organism evidence="8 9">
    <name type="scientific">Aphanomyces stellatus</name>
    <dbReference type="NCBI Taxonomy" id="120398"/>
    <lineage>
        <taxon>Eukaryota</taxon>
        <taxon>Sar</taxon>
        <taxon>Stramenopiles</taxon>
        <taxon>Oomycota</taxon>
        <taxon>Saprolegniomycetes</taxon>
        <taxon>Saprolegniales</taxon>
        <taxon>Verrucalvaceae</taxon>
        <taxon>Aphanomyces</taxon>
    </lineage>
</organism>
<reference evidence="8 9" key="1">
    <citation type="submission" date="2019-03" db="EMBL/GenBank/DDBJ databases">
        <authorList>
            <person name="Gaulin E."/>
            <person name="Dumas B."/>
        </authorList>
    </citation>
    <scope>NUCLEOTIDE SEQUENCE [LARGE SCALE GENOMIC DNA]</scope>
    <source>
        <strain evidence="8">CBS 568.67</strain>
    </source>
</reference>
<feature type="region of interest" description="Disordered" evidence="5">
    <location>
        <begin position="591"/>
        <end position="633"/>
    </location>
</feature>
<sequence length="836" mass="94553">MNKLEIQRKFPDHFKALGYDLPDDTSAKNTRWHQPVLHCDHEFCFLTLADIVNDVLKNMVELVPSQSCTMYVYDKRSRMLLTKASTNSKRQLDVKFSPAMGIAGRCFSRKAAIHVEKPGQNSLFEAKSDGRDNKSAESILCVPLVVDDKAIGLFQLVNRVAEKRDKFVDLDRYMEGFNNLKLNAEHLGESTNENAFRARDIDTLVDYAALVAGSIHYSLRKLDEADPTFDRGSSAMDLLNMLNGKIHGSPSFDSMPPVLERQASIPLPEAAPARPREPSTKQMLRGNTNRKSRPIIIPRAPTNIKERLVKAAIKCQAWGRGWLVRKQHLLERLRIQKAAQHELRHTRALHIQRTFRGMVGRTRTKRIRTAIKVVGYAVLNYAQRNKAPGERKTVGSPRTRKMWAQTSTRLLSDNGKAKARKATNIQKVFRGHKARSEIKQEFGASNPAKVFRSFIKLQARFKGRLVRKLIEKHTILHATAQKTTPPPFAIVRMVRHHRSNNEVPPLQRPAYPRCHIGVNPYLVLRRGQLPDLVPLFDTLRINQENWSSPKASAHTRQSPRRGTVPAMPLSPLDGLCSRRLVAAAETPHQLPNLVARSGAQTPGKGQDKRPSNAFRLDARRPHRTRTWRDVKSMSQSVDIDRVLKASQPPASSNPSPSHGLYNETHYPIFRTQVFFTAVGAPPKMSRATKHHEVAAHRRLDLQTKQTPFLCLVHHTEDAKREGIRKALEELKQYYQNRVVVGPISRRKSIKEVMDECRHLVGTQSVLQLVHRVKTSRGIDLDAPLLHPETLNEEASVGEMDSVDSLALDYRPVTPMLAAIELVPPSHALQRTDVDDL</sequence>
<dbReference type="InterPro" id="IPR000048">
    <property type="entry name" value="IQ_motif_EF-hand-BS"/>
</dbReference>
<dbReference type="PANTHER" id="PTHR22706:SF1">
    <property type="entry name" value="ASSEMBLY FACTOR FOR SPINDLE MICROTUBULES"/>
    <property type="match status" value="1"/>
</dbReference>
<evidence type="ECO:0000256" key="5">
    <source>
        <dbReference type="SAM" id="MobiDB-lite"/>
    </source>
</evidence>
<feature type="region of interest" description="Disordered" evidence="5">
    <location>
        <begin position="547"/>
        <end position="566"/>
    </location>
</feature>